<dbReference type="Proteomes" id="UP001164539">
    <property type="component" value="Chromosome 6"/>
</dbReference>
<evidence type="ECO:0000313" key="2">
    <source>
        <dbReference type="Proteomes" id="UP001164539"/>
    </source>
</evidence>
<reference evidence="1 2" key="1">
    <citation type="journal article" date="2023" name="Science">
        <title>Complex scaffold remodeling in plant triterpene biosynthesis.</title>
        <authorList>
            <person name="De La Pena R."/>
            <person name="Hodgson H."/>
            <person name="Liu J.C."/>
            <person name="Stephenson M.J."/>
            <person name="Martin A.C."/>
            <person name="Owen C."/>
            <person name="Harkess A."/>
            <person name="Leebens-Mack J."/>
            <person name="Jimenez L.E."/>
            <person name="Osbourn A."/>
            <person name="Sattely E.S."/>
        </authorList>
    </citation>
    <scope>NUCLEOTIDE SEQUENCE [LARGE SCALE GENOMIC DNA]</scope>
    <source>
        <strain evidence="2">cv. JPN11</strain>
        <tissue evidence="1">Leaf</tissue>
    </source>
</reference>
<protein>
    <submittedName>
        <fullName evidence="1">Desiccation-related protein PCC13-62-like</fullName>
    </submittedName>
</protein>
<keyword evidence="2" id="KW-1185">Reference proteome</keyword>
<organism evidence="1 2">
    <name type="scientific">Melia azedarach</name>
    <name type="common">Chinaberry tree</name>
    <dbReference type="NCBI Taxonomy" id="155640"/>
    <lineage>
        <taxon>Eukaryota</taxon>
        <taxon>Viridiplantae</taxon>
        <taxon>Streptophyta</taxon>
        <taxon>Embryophyta</taxon>
        <taxon>Tracheophyta</taxon>
        <taxon>Spermatophyta</taxon>
        <taxon>Magnoliopsida</taxon>
        <taxon>eudicotyledons</taxon>
        <taxon>Gunneridae</taxon>
        <taxon>Pentapetalae</taxon>
        <taxon>rosids</taxon>
        <taxon>malvids</taxon>
        <taxon>Sapindales</taxon>
        <taxon>Meliaceae</taxon>
        <taxon>Melia</taxon>
    </lineage>
</organism>
<accession>A0ACC1XZZ9</accession>
<dbReference type="EMBL" id="CM051399">
    <property type="protein sequence ID" value="KAJ4716810.1"/>
    <property type="molecule type" value="Genomic_DNA"/>
</dbReference>
<sequence>MAFPYFLFASLLTLNIPGLIVGALTSNQSIKFYDRDRIQLALNLEFLEAEFFLYGALGRGLDSIAPQLAAGGPPPTGVKKANLDFLTNQIIEEFGYQEVGHLRAIITTVGGFPRPQLNLSSQIFAEMMDEAVGFRLVPRFDPYFNSINYLLASYVIPYVGLVGYVGTIPNLDNQTSLSLVSGLLGVGVWTRCSYTDIAIPKS</sequence>
<gene>
    <name evidence="1" type="ORF">OWV82_011775</name>
</gene>
<name>A0ACC1XZZ9_MELAZ</name>
<evidence type="ECO:0000313" key="1">
    <source>
        <dbReference type="EMBL" id="KAJ4716810.1"/>
    </source>
</evidence>
<proteinExistence type="predicted"/>
<comment type="caution">
    <text evidence="1">The sequence shown here is derived from an EMBL/GenBank/DDBJ whole genome shotgun (WGS) entry which is preliminary data.</text>
</comment>